<protein>
    <submittedName>
        <fullName evidence="2">Virion assembly protein</fullName>
    </submittedName>
</protein>
<evidence type="ECO:0000256" key="1">
    <source>
        <dbReference type="SAM" id="MobiDB-lite"/>
    </source>
</evidence>
<feature type="compositionally biased region" description="Polar residues" evidence="1">
    <location>
        <begin position="198"/>
        <end position="223"/>
    </location>
</feature>
<sequence length="235" mass="25121">MGTRNNRTVETESGGTANKTESTSTRSTNSGGRGRGRTAESQSTEKLPKSVVVEVPNGEKSPEDTKKEEQRKAAAARKRKSRAAAATKKKSSPSIGDATQLKVLLLTTSQIIAAREGMSVWAMTEQEVDQIVTPLYSILSKNDGVGQVMGEYADHIALIVAAFTIFVPKFMMWKASRPKKEGTHYARPNPNSKREQGKQTGEVATSSRPSGGQPTNNGTTFGGQLSELVPPSAGI</sequence>
<evidence type="ECO:0000313" key="3">
    <source>
        <dbReference type="Proteomes" id="UP000002379"/>
    </source>
</evidence>
<feature type="region of interest" description="Disordered" evidence="1">
    <location>
        <begin position="179"/>
        <end position="235"/>
    </location>
</feature>
<keyword evidence="3" id="KW-1185">Reference proteome</keyword>
<name>B6RT44_9VIRU</name>
<reference evidence="2 3" key="1">
    <citation type="journal article" date="2008" name="Appl. Environ. Microbiol.">
        <title>Molecular characterization of a variant of Bacillus anthracis-specific phage AP50 with improved bacteriolytic activity.</title>
        <authorList>
            <person name="Sozhamannan S."/>
            <person name="McKinstry M."/>
            <person name="Lentz S.M."/>
            <person name="Jalasvuori M."/>
            <person name="McAfee F."/>
            <person name="Smith A."/>
            <person name="Dabbs J."/>
            <person name="Ackermann H.W."/>
            <person name="Bamford J.K."/>
            <person name="Mateczun A."/>
            <person name="Read T.D."/>
        </authorList>
    </citation>
    <scope>NUCLEOTIDE SEQUENCE</scope>
</reference>
<organism evidence="2 3">
    <name type="scientific">Bacillus phage AP50</name>
    <dbReference type="NCBI Taxonomy" id="2880538"/>
    <lineage>
        <taxon>Viruses</taxon>
        <taxon>Varidnaviria</taxon>
        <taxon>Bamfordvirae</taxon>
        <taxon>Preplasmiviricota</taxon>
        <taxon>Prepoliviricotina</taxon>
        <taxon>Tectiliviricetes</taxon>
        <taxon>Kalamavirales</taxon>
        <taxon>Tectiviridae</taxon>
        <taxon>Betatectivirus</taxon>
        <taxon>Betatectivirus AP50</taxon>
    </lineage>
</organism>
<dbReference type="KEGG" id="vg:7018713"/>
<feature type="region of interest" description="Disordered" evidence="1">
    <location>
        <begin position="1"/>
        <end position="94"/>
    </location>
</feature>
<feature type="compositionally biased region" description="Basic and acidic residues" evidence="1">
    <location>
        <begin position="60"/>
        <end position="72"/>
    </location>
</feature>
<dbReference type="Proteomes" id="UP000002379">
    <property type="component" value="Segment"/>
</dbReference>
<feature type="compositionally biased region" description="Basic residues" evidence="1">
    <location>
        <begin position="74"/>
        <end position="91"/>
    </location>
</feature>
<feature type="compositionally biased region" description="Polar residues" evidence="1">
    <location>
        <begin position="1"/>
        <end position="21"/>
    </location>
</feature>
<dbReference type="RefSeq" id="YP_002302524.1">
    <property type="nucleotide sequence ID" value="NC_011523.1"/>
</dbReference>
<dbReference type="EMBL" id="EU408779">
    <property type="protein sequence ID" value="ACB54911.1"/>
    <property type="molecule type" value="Genomic_DNA"/>
</dbReference>
<dbReference type="GeneID" id="7018713"/>
<proteinExistence type="predicted"/>
<evidence type="ECO:0000313" key="2">
    <source>
        <dbReference type="EMBL" id="ACB54911.1"/>
    </source>
</evidence>
<dbReference type="OrthoDB" id="31309at10239"/>
<accession>B6RT44</accession>